<dbReference type="AlphaFoldDB" id="A0A3E3JZU6"/>
<protein>
    <submittedName>
        <fullName evidence="3">ATP-grasp domain-containing protein</fullName>
    </submittedName>
</protein>
<dbReference type="GO" id="GO:0005524">
    <property type="term" value="F:ATP binding"/>
    <property type="evidence" value="ECO:0007669"/>
    <property type="project" value="UniProtKB-UniRule"/>
</dbReference>
<dbReference type="RefSeq" id="WP_048622181.1">
    <property type="nucleotide sequence ID" value="NZ_BAABYU010000001.1"/>
</dbReference>
<organism evidence="3 4">
    <name type="scientific">Sellimonas intestinalis</name>
    <dbReference type="NCBI Taxonomy" id="1653434"/>
    <lineage>
        <taxon>Bacteria</taxon>
        <taxon>Bacillati</taxon>
        <taxon>Bacillota</taxon>
        <taxon>Clostridia</taxon>
        <taxon>Lachnospirales</taxon>
        <taxon>Lachnospiraceae</taxon>
        <taxon>Sellimonas</taxon>
    </lineage>
</organism>
<dbReference type="InterPro" id="IPR011761">
    <property type="entry name" value="ATP-grasp"/>
</dbReference>
<evidence type="ECO:0000256" key="1">
    <source>
        <dbReference type="PROSITE-ProRule" id="PRU00409"/>
    </source>
</evidence>
<proteinExistence type="predicted"/>
<dbReference type="Gene3D" id="3.30.470.20">
    <property type="entry name" value="ATP-grasp fold, B domain"/>
    <property type="match status" value="1"/>
</dbReference>
<keyword evidence="1" id="KW-0547">Nucleotide-binding</keyword>
<name>A0A3E3JZU6_9FIRM</name>
<reference evidence="3 4" key="1">
    <citation type="submission" date="2018-08" db="EMBL/GenBank/DDBJ databases">
        <title>A genome reference for cultivated species of the human gut microbiota.</title>
        <authorList>
            <person name="Zou Y."/>
            <person name="Xue W."/>
            <person name="Luo G."/>
        </authorList>
    </citation>
    <scope>NUCLEOTIDE SEQUENCE [LARGE SCALE GENOMIC DNA]</scope>
    <source>
        <strain evidence="3 4">AF37-2AT</strain>
    </source>
</reference>
<feature type="domain" description="ATP-grasp" evidence="2">
    <location>
        <begin position="125"/>
        <end position="323"/>
    </location>
</feature>
<dbReference type="SUPFAM" id="SSF56059">
    <property type="entry name" value="Glutathione synthetase ATP-binding domain-like"/>
    <property type="match status" value="1"/>
</dbReference>
<dbReference type="Proteomes" id="UP000261080">
    <property type="component" value="Unassembled WGS sequence"/>
</dbReference>
<dbReference type="GeneID" id="97193414"/>
<evidence type="ECO:0000313" key="3">
    <source>
        <dbReference type="EMBL" id="RGE85714.1"/>
    </source>
</evidence>
<dbReference type="EMBL" id="QVLX01000007">
    <property type="protein sequence ID" value="RGE85714.1"/>
    <property type="molecule type" value="Genomic_DNA"/>
</dbReference>
<gene>
    <name evidence="3" type="ORF">DW016_12035</name>
</gene>
<evidence type="ECO:0000259" key="2">
    <source>
        <dbReference type="PROSITE" id="PS50975"/>
    </source>
</evidence>
<keyword evidence="4" id="KW-1185">Reference proteome</keyword>
<dbReference type="PROSITE" id="PS50975">
    <property type="entry name" value="ATP_GRASP"/>
    <property type="match status" value="1"/>
</dbReference>
<accession>A0A3E3JZU6</accession>
<dbReference type="GO" id="GO:0046872">
    <property type="term" value="F:metal ion binding"/>
    <property type="evidence" value="ECO:0007669"/>
    <property type="project" value="InterPro"/>
</dbReference>
<dbReference type="OrthoDB" id="5420347at2"/>
<comment type="caution">
    <text evidence="3">The sequence shown here is derived from an EMBL/GenBank/DDBJ whole genome shotgun (WGS) entry which is preliminary data.</text>
</comment>
<sequence>MEFVSREFIPVLLGGDINTYSVARAFYEQYQVRTYIFGKYPTGPSYQSRMIEYHANPKIDTDDYFLKTIHSFARKHKDKKIILIGCGDSYVALISKHKDQLDDNIIAPYIDFDLMNSLQQKETFYKLCEKHGVDYPGTFVFKNGMSMDFTIDFPYPVILKPSDSIKYWEHPFDTQKKVYTIQSRQELNSVIREIYDAGYDDDLIIQDMIPGNDEYMRVLTSYSDRNGKVKMMCLGHVLLEEHTPHGLGNHAVIITEPNQELMKRVRNLLEDLHYVGFSNFDIKFDRRDGKYKFFEINTRQGRSNYYVTGSGFNVAKYIVEEYVYGKELSFETAKEEHLWMVVPKAVAFKYVKDAQSKAKMKKLIREGKVVNPVFKKGDLGLPRLYRMMRTHFSHFIKFQKYYH</sequence>
<evidence type="ECO:0000313" key="4">
    <source>
        <dbReference type="Proteomes" id="UP000261080"/>
    </source>
</evidence>
<keyword evidence="1" id="KW-0067">ATP-binding</keyword>